<evidence type="ECO:0000313" key="4">
    <source>
        <dbReference type="EMBL" id="KZS19779.1"/>
    </source>
</evidence>
<evidence type="ECO:0000256" key="1">
    <source>
        <dbReference type="ARBA" id="ARBA00006865"/>
    </source>
</evidence>
<dbReference type="EMBL" id="LRGB01000311">
    <property type="protein sequence ID" value="KZS19779.1"/>
    <property type="molecule type" value="Genomic_DNA"/>
</dbReference>
<dbReference type="STRING" id="35525.A0A162QLG1"/>
<keyword evidence="5" id="KW-1185">Reference proteome</keyword>
<keyword evidence="2" id="KW-0732">Signal</keyword>
<evidence type="ECO:0000259" key="3">
    <source>
        <dbReference type="PROSITE" id="PS51762"/>
    </source>
</evidence>
<dbReference type="Pfam" id="PF00722">
    <property type="entry name" value="Glyco_hydro_16"/>
    <property type="match status" value="1"/>
</dbReference>
<name>A0A162QLG1_9CRUS</name>
<protein>
    <submittedName>
        <fullName evidence="4">Beta-1,3-glucan-binding protein</fullName>
    </submittedName>
</protein>
<dbReference type="Gene3D" id="2.60.120.200">
    <property type="match status" value="1"/>
</dbReference>
<feature type="chain" id="PRO_5007839162" evidence="2">
    <location>
        <begin position="27"/>
        <end position="358"/>
    </location>
</feature>
<dbReference type="PROSITE" id="PS51762">
    <property type="entry name" value="GH16_2"/>
    <property type="match status" value="1"/>
</dbReference>
<comment type="similarity">
    <text evidence="1">Belongs to the glycosyl hydrolase 16 family.</text>
</comment>
<feature type="domain" description="GH16" evidence="3">
    <location>
        <begin position="25"/>
        <end position="358"/>
    </location>
</feature>
<sequence>MSFSYQTKSLYYVFFILQALLAVVLAQNGQLVFQEDFNTLDRNRWQHLITAWRGGNNEFQYYTNRTENSYVKDGVLFIKPTLTADRFGNDFLYTGTLDLNKEGCNINWENGCFAQAGAEIINPIQSARIITSKSFSFTYGTVEVRAKMPQGDWIWPAIWMLPTDSVYGNWPRSGEIDIVEARGNADLTCNDGQGKIGNSKMYSTLHWGPDGANNQFQKTSWAKLLSNGTYSSDFHIYRLEWLSTGITFKVDGQVVGSVSPPAGGFWQLSGLTGTNPWAAGTKMAPFDKKFHFVLNVAVGGNFFPDGCVNVPYNKPWTRSSSTQMRSFWERKCEWYPTWYRTSRDGSAMQVDYIRVWSA</sequence>
<dbReference type="PANTHER" id="PTHR10963">
    <property type="entry name" value="GLYCOSYL HYDROLASE-RELATED"/>
    <property type="match status" value="1"/>
</dbReference>
<organism evidence="4 5">
    <name type="scientific">Daphnia magna</name>
    <dbReference type="NCBI Taxonomy" id="35525"/>
    <lineage>
        <taxon>Eukaryota</taxon>
        <taxon>Metazoa</taxon>
        <taxon>Ecdysozoa</taxon>
        <taxon>Arthropoda</taxon>
        <taxon>Crustacea</taxon>
        <taxon>Branchiopoda</taxon>
        <taxon>Diplostraca</taxon>
        <taxon>Cladocera</taxon>
        <taxon>Anomopoda</taxon>
        <taxon>Daphniidae</taxon>
        <taxon>Daphnia</taxon>
    </lineage>
</organism>
<dbReference type="GO" id="GO:0005975">
    <property type="term" value="P:carbohydrate metabolic process"/>
    <property type="evidence" value="ECO:0007669"/>
    <property type="project" value="InterPro"/>
</dbReference>
<dbReference type="InterPro" id="IPR000757">
    <property type="entry name" value="Beta-glucanase-like"/>
</dbReference>
<dbReference type="PANTHER" id="PTHR10963:SF55">
    <property type="entry name" value="GLYCOSIDE HYDROLASE FAMILY 16 PROTEIN"/>
    <property type="match status" value="1"/>
</dbReference>
<evidence type="ECO:0000256" key="2">
    <source>
        <dbReference type="SAM" id="SignalP"/>
    </source>
</evidence>
<dbReference type="Proteomes" id="UP000076858">
    <property type="component" value="Unassembled WGS sequence"/>
</dbReference>
<dbReference type="AlphaFoldDB" id="A0A162QLG1"/>
<evidence type="ECO:0000313" key="5">
    <source>
        <dbReference type="Proteomes" id="UP000076858"/>
    </source>
</evidence>
<dbReference type="SUPFAM" id="SSF49899">
    <property type="entry name" value="Concanavalin A-like lectins/glucanases"/>
    <property type="match status" value="1"/>
</dbReference>
<accession>A0A162QLG1</accession>
<dbReference type="InterPro" id="IPR013320">
    <property type="entry name" value="ConA-like_dom_sf"/>
</dbReference>
<dbReference type="GO" id="GO:0004553">
    <property type="term" value="F:hydrolase activity, hydrolyzing O-glycosyl compounds"/>
    <property type="evidence" value="ECO:0007669"/>
    <property type="project" value="InterPro"/>
</dbReference>
<proteinExistence type="inferred from homology"/>
<dbReference type="InterPro" id="IPR050546">
    <property type="entry name" value="Glycosyl_Hydrlase_16"/>
</dbReference>
<dbReference type="CDD" id="cd08024">
    <property type="entry name" value="GH16_CCF"/>
    <property type="match status" value="1"/>
</dbReference>
<feature type="signal peptide" evidence="2">
    <location>
        <begin position="1"/>
        <end position="26"/>
    </location>
</feature>
<comment type="caution">
    <text evidence="4">The sequence shown here is derived from an EMBL/GenBank/DDBJ whole genome shotgun (WGS) entry which is preliminary data.</text>
</comment>
<dbReference type="OrthoDB" id="4781at2759"/>
<reference evidence="4 5" key="1">
    <citation type="submission" date="2016-03" db="EMBL/GenBank/DDBJ databases">
        <title>EvidentialGene: Evidence-directed Construction of Genes on Genomes.</title>
        <authorList>
            <person name="Gilbert D.G."/>
            <person name="Choi J.-H."/>
            <person name="Mockaitis K."/>
            <person name="Colbourne J."/>
            <person name="Pfrender M."/>
        </authorList>
    </citation>
    <scope>NUCLEOTIDE SEQUENCE [LARGE SCALE GENOMIC DNA]</scope>
    <source>
        <strain evidence="4 5">Xinb3</strain>
        <tissue evidence="4">Complete organism</tissue>
    </source>
</reference>
<gene>
    <name evidence="4" type="ORF">APZ42_013559</name>
</gene>